<evidence type="ECO:0000256" key="2">
    <source>
        <dbReference type="PROSITE-ProRule" id="PRU00284"/>
    </source>
</evidence>
<evidence type="ECO:0000313" key="5">
    <source>
        <dbReference type="Proteomes" id="UP000722989"/>
    </source>
</evidence>
<evidence type="ECO:0000313" key="4">
    <source>
        <dbReference type="EMBL" id="NJC72510.1"/>
    </source>
</evidence>
<sequence>MNVPARFGRSASGGRHPLVGSADALVTVLTAAPCVLLVTDEAGEIVFRNDAAVNMARQAAETQGPQVLDLLRATLVRIIRENTRFPVVGTFEVGDGADRAVAELTVGAIPGGYAATWRNITREAAQTVVTQQLADELAAQASSLAELGDRLTSVAAEASGQADVVSQGAAEMTASIGEISTRVTAASTSTTSAVSSAESTTRSMNKLQESSESIGAITKLITGIAEQTKLLALNATIEAARAGEAGKGFAVVAGEVKDLAARTAEATDQITTMIEAIQSESAQAAAAISGIVELISSIAEQQTLIASAVEEQTATTAEMSTGIRSMAGSVQSSSEAAETVRVTAGEINDRAVQLQKLVAEDQ</sequence>
<comment type="caution">
    <text evidence="4">The sequence shown here is derived from an EMBL/GenBank/DDBJ whole genome shotgun (WGS) entry which is preliminary data.</text>
</comment>
<dbReference type="Gene3D" id="1.10.287.950">
    <property type="entry name" value="Methyl-accepting chemotaxis protein"/>
    <property type="match status" value="1"/>
</dbReference>
<accession>A0ABX0Y2E2</accession>
<dbReference type="PANTHER" id="PTHR32089">
    <property type="entry name" value="METHYL-ACCEPTING CHEMOTAXIS PROTEIN MCPB"/>
    <property type="match status" value="1"/>
</dbReference>
<keyword evidence="5" id="KW-1185">Reference proteome</keyword>
<proteinExistence type="predicted"/>
<protein>
    <recommendedName>
        <fullName evidence="3">Methyl-accepting transducer domain-containing protein</fullName>
    </recommendedName>
</protein>
<name>A0ABX0Y2E2_9ACTN</name>
<dbReference type="Proteomes" id="UP000722989">
    <property type="component" value="Unassembled WGS sequence"/>
</dbReference>
<dbReference type="InterPro" id="IPR004089">
    <property type="entry name" value="MCPsignal_dom"/>
</dbReference>
<keyword evidence="1 2" id="KW-0807">Transducer</keyword>
<dbReference type="SMART" id="SM00283">
    <property type="entry name" value="MA"/>
    <property type="match status" value="1"/>
</dbReference>
<dbReference type="SUPFAM" id="SSF58104">
    <property type="entry name" value="Methyl-accepting chemotaxis protein (MCP) signaling domain"/>
    <property type="match status" value="1"/>
</dbReference>
<gene>
    <name evidence="4" type="ORF">HC031_22720</name>
</gene>
<dbReference type="PANTHER" id="PTHR32089:SF112">
    <property type="entry name" value="LYSOZYME-LIKE PROTEIN-RELATED"/>
    <property type="match status" value="1"/>
</dbReference>
<feature type="domain" description="Methyl-accepting transducer" evidence="3">
    <location>
        <begin position="130"/>
        <end position="348"/>
    </location>
</feature>
<dbReference type="PROSITE" id="PS50111">
    <property type="entry name" value="CHEMOTAXIS_TRANSDUC_2"/>
    <property type="match status" value="1"/>
</dbReference>
<dbReference type="EMBL" id="JAATVY010000019">
    <property type="protein sequence ID" value="NJC72510.1"/>
    <property type="molecule type" value="Genomic_DNA"/>
</dbReference>
<dbReference type="RefSeq" id="WP_167927420.1">
    <property type="nucleotide sequence ID" value="NZ_JAATVY010000019.1"/>
</dbReference>
<organism evidence="4 5">
    <name type="scientific">Planosporangium thailandense</name>
    <dbReference type="NCBI Taxonomy" id="765197"/>
    <lineage>
        <taxon>Bacteria</taxon>
        <taxon>Bacillati</taxon>
        <taxon>Actinomycetota</taxon>
        <taxon>Actinomycetes</taxon>
        <taxon>Micromonosporales</taxon>
        <taxon>Micromonosporaceae</taxon>
        <taxon>Planosporangium</taxon>
    </lineage>
</organism>
<evidence type="ECO:0000256" key="1">
    <source>
        <dbReference type="ARBA" id="ARBA00023224"/>
    </source>
</evidence>
<evidence type="ECO:0000259" key="3">
    <source>
        <dbReference type="PROSITE" id="PS50111"/>
    </source>
</evidence>
<reference evidence="4 5" key="1">
    <citation type="submission" date="2020-03" db="EMBL/GenBank/DDBJ databases">
        <title>WGS of the type strain of Planosporangium spp.</title>
        <authorList>
            <person name="Thawai C."/>
        </authorList>
    </citation>
    <scope>NUCLEOTIDE SEQUENCE [LARGE SCALE GENOMIC DNA]</scope>
    <source>
        <strain evidence="4 5">TBRC 5610</strain>
    </source>
</reference>
<dbReference type="Pfam" id="PF00015">
    <property type="entry name" value="MCPsignal"/>
    <property type="match status" value="1"/>
</dbReference>